<evidence type="ECO:0000313" key="1">
    <source>
        <dbReference type="EMBL" id="KAI5673135.1"/>
    </source>
</evidence>
<gene>
    <name evidence="1" type="ORF">M9H77_13499</name>
</gene>
<keyword evidence="2" id="KW-1185">Reference proteome</keyword>
<name>A0ACC0BKE4_CATRO</name>
<sequence length="331" mass="37509">MELTIPLLVNPYVYRILKIQAKMKEESLPTRVEDKGRSMEKELGTNLEDLPISPALNSSLMWHEVSFVELELFLESYLSLVSIIGDSCAISFGDGLFLVVPSTSKFVSSYNSLKNKLVINDVSGEPACFDCDLVHDDSFFDATAGGSLEFDCASFNKLLLKDFENQMGTSFEMFKFEELKRLLICGKEDNSSLKVLKVHLRDFVKTNFEDDVFSVKNTSFCVKLLNQSIGGTLLYYLIFTELLDELTLKRGFKIFERQDLRANPFKKGGLEDDGNPPKLLMVHCPNIEKPKEQVVFVEEDQVLLKARSLGDEYEDLVSLKILNHIIILALE</sequence>
<evidence type="ECO:0000313" key="2">
    <source>
        <dbReference type="Proteomes" id="UP001060085"/>
    </source>
</evidence>
<dbReference type="EMBL" id="CM044703">
    <property type="protein sequence ID" value="KAI5673135.1"/>
    <property type="molecule type" value="Genomic_DNA"/>
</dbReference>
<organism evidence="1 2">
    <name type="scientific">Catharanthus roseus</name>
    <name type="common">Madagascar periwinkle</name>
    <name type="synonym">Vinca rosea</name>
    <dbReference type="NCBI Taxonomy" id="4058"/>
    <lineage>
        <taxon>Eukaryota</taxon>
        <taxon>Viridiplantae</taxon>
        <taxon>Streptophyta</taxon>
        <taxon>Embryophyta</taxon>
        <taxon>Tracheophyta</taxon>
        <taxon>Spermatophyta</taxon>
        <taxon>Magnoliopsida</taxon>
        <taxon>eudicotyledons</taxon>
        <taxon>Gunneridae</taxon>
        <taxon>Pentapetalae</taxon>
        <taxon>asterids</taxon>
        <taxon>lamiids</taxon>
        <taxon>Gentianales</taxon>
        <taxon>Apocynaceae</taxon>
        <taxon>Rauvolfioideae</taxon>
        <taxon>Vinceae</taxon>
        <taxon>Catharanthinae</taxon>
        <taxon>Catharanthus</taxon>
    </lineage>
</organism>
<protein>
    <submittedName>
        <fullName evidence="1">Uncharacterized protein</fullName>
    </submittedName>
</protein>
<reference evidence="2" key="1">
    <citation type="journal article" date="2023" name="Nat. Plants">
        <title>Single-cell RNA sequencing provides a high-resolution roadmap for understanding the multicellular compartmentation of specialized metabolism.</title>
        <authorList>
            <person name="Sun S."/>
            <person name="Shen X."/>
            <person name="Li Y."/>
            <person name="Li Y."/>
            <person name="Wang S."/>
            <person name="Li R."/>
            <person name="Zhang H."/>
            <person name="Shen G."/>
            <person name="Guo B."/>
            <person name="Wei J."/>
            <person name="Xu J."/>
            <person name="St-Pierre B."/>
            <person name="Chen S."/>
            <person name="Sun C."/>
        </authorList>
    </citation>
    <scope>NUCLEOTIDE SEQUENCE [LARGE SCALE GENOMIC DNA]</scope>
</reference>
<accession>A0ACC0BKE4</accession>
<dbReference type="Proteomes" id="UP001060085">
    <property type="component" value="Linkage Group LG03"/>
</dbReference>
<comment type="caution">
    <text evidence="1">The sequence shown here is derived from an EMBL/GenBank/DDBJ whole genome shotgun (WGS) entry which is preliminary data.</text>
</comment>
<proteinExistence type="predicted"/>